<comment type="function">
    <text evidence="8">Catalyzes the attachment of tryptophan to tRNA(Trp).</text>
</comment>
<keyword evidence="6 8" id="KW-0030">Aminoacyl-tRNA synthetase</keyword>
<keyword evidence="3 8" id="KW-0547">Nucleotide-binding</keyword>
<dbReference type="InterPro" id="IPR001412">
    <property type="entry name" value="aa-tRNA-synth_I_CS"/>
</dbReference>
<keyword evidence="8" id="KW-0963">Cytoplasm</keyword>
<dbReference type="SUPFAM" id="SSF52374">
    <property type="entry name" value="Nucleotidylyl transferase"/>
    <property type="match status" value="1"/>
</dbReference>
<evidence type="ECO:0000256" key="5">
    <source>
        <dbReference type="ARBA" id="ARBA00022917"/>
    </source>
</evidence>
<comment type="subunit">
    <text evidence="8">Homodimer.</text>
</comment>
<feature type="binding site" evidence="8">
    <location>
        <begin position="145"/>
        <end position="147"/>
    </location>
    <ligand>
        <name>ATP</name>
        <dbReference type="ChEBI" id="CHEBI:30616"/>
    </ligand>
</feature>
<proteinExistence type="inferred from homology"/>
<protein>
    <recommendedName>
        <fullName evidence="8">Tryptophan--tRNA ligase</fullName>
        <ecNumber evidence="8">6.1.1.2</ecNumber>
    </recommendedName>
    <alternativeName>
        <fullName evidence="8">Tryptophanyl-tRNA synthetase</fullName>
        <shortName evidence="8">TrpRS</shortName>
    </alternativeName>
</protein>
<feature type="binding site" evidence="8">
    <location>
        <begin position="193"/>
        <end position="197"/>
    </location>
    <ligand>
        <name>ATP</name>
        <dbReference type="ChEBI" id="CHEBI:30616"/>
    </ligand>
</feature>
<evidence type="ECO:0000256" key="6">
    <source>
        <dbReference type="ARBA" id="ARBA00023146"/>
    </source>
</evidence>
<evidence type="ECO:0000256" key="2">
    <source>
        <dbReference type="ARBA" id="ARBA00022598"/>
    </source>
</evidence>
<dbReference type="GO" id="GO:0004830">
    <property type="term" value="F:tryptophan-tRNA ligase activity"/>
    <property type="evidence" value="ECO:0007669"/>
    <property type="project" value="UniProtKB-EC"/>
</dbReference>
<dbReference type="CDD" id="cd00806">
    <property type="entry name" value="TrpRS_core"/>
    <property type="match status" value="1"/>
</dbReference>
<dbReference type="RefSeq" id="WP_210089214.1">
    <property type="nucleotide sequence ID" value="NZ_JAGGKG010000009.1"/>
</dbReference>
<organism evidence="10 11">
    <name type="scientific">Paenibacillus turicensis</name>
    <dbReference type="NCBI Taxonomy" id="160487"/>
    <lineage>
        <taxon>Bacteria</taxon>
        <taxon>Bacillati</taxon>
        <taxon>Bacillota</taxon>
        <taxon>Bacilli</taxon>
        <taxon>Bacillales</taxon>
        <taxon>Paenibacillaceae</taxon>
        <taxon>Paenibacillus</taxon>
    </lineage>
</organism>
<keyword evidence="4 8" id="KW-0067">ATP-binding</keyword>
<dbReference type="PRINTS" id="PR01039">
    <property type="entry name" value="TRNASYNTHTRP"/>
</dbReference>
<dbReference type="InterPro" id="IPR050203">
    <property type="entry name" value="Trp-tRNA_synthetase"/>
</dbReference>
<comment type="subcellular location">
    <subcellularLocation>
        <location evidence="8">Cytoplasm</location>
    </subcellularLocation>
</comment>
<dbReference type="InterPro" id="IPR024109">
    <property type="entry name" value="Trp-tRNA-ligase_bac-type"/>
</dbReference>
<evidence type="ECO:0000256" key="8">
    <source>
        <dbReference type="HAMAP-Rule" id="MF_00140"/>
    </source>
</evidence>
<dbReference type="Gene3D" id="3.40.50.620">
    <property type="entry name" value="HUPs"/>
    <property type="match status" value="1"/>
</dbReference>
<evidence type="ECO:0000256" key="7">
    <source>
        <dbReference type="ARBA" id="ARBA00049929"/>
    </source>
</evidence>
<dbReference type="PROSITE" id="PS00178">
    <property type="entry name" value="AA_TRNA_LIGASE_I"/>
    <property type="match status" value="1"/>
</dbReference>
<dbReference type="InterPro" id="IPR002306">
    <property type="entry name" value="Trp-tRNA-ligase"/>
</dbReference>
<comment type="caution">
    <text evidence="10">The sequence shown here is derived from an EMBL/GenBank/DDBJ whole genome shotgun (WGS) entry which is preliminary data.</text>
</comment>
<dbReference type="InterPro" id="IPR014729">
    <property type="entry name" value="Rossmann-like_a/b/a_fold"/>
</dbReference>
<sequence length="328" mass="36342">MKKKVLSGAQPSGNITIGNYIGAIKNYVALQDDYDCNYMVVDLHAITVSQDPADLRERSESVAAMYIAAGVDPTKSKIYMQSHVPEHAELGWIMTTLASMGELERMTQFKDKSAGKETIGAGLFVYPALMAADILLYNADLVPVGDDQKQHLELTRDLATRFNSRYGEYFTLPEPFIPKVGARVMALDDPMVKMSKSSPNAGSYITLLDDPKLIRKKISRATTDSGGAVRFDPAEKPGISNLMAIYSQFSGLTLAEIEKKYEGEMYGTFKKELAEVVVGFIEPLQQRYHDIRQSGELTSILAQGAERAREEAAKTLKEVRHLMGFLPR</sequence>
<evidence type="ECO:0000256" key="1">
    <source>
        <dbReference type="ARBA" id="ARBA00005594"/>
    </source>
</evidence>
<comment type="similarity">
    <text evidence="1 8 9">Belongs to the class-I aminoacyl-tRNA synthetase family.</text>
</comment>
<dbReference type="Pfam" id="PF00579">
    <property type="entry name" value="tRNA-synt_1b"/>
    <property type="match status" value="1"/>
</dbReference>
<dbReference type="Proteomes" id="UP001519272">
    <property type="component" value="Unassembled WGS sequence"/>
</dbReference>
<feature type="binding site" evidence="8">
    <location>
        <position position="133"/>
    </location>
    <ligand>
        <name>L-tryptophan</name>
        <dbReference type="ChEBI" id="CHEBI:57912"/>
    </ligand>
</feature>
<feature type="short sequence motif" description="'KMSKS' region" evidence="8">
    <location>
        <begin position="193"/>
        <end position="197"/>
    </location>
</feature>
<keyword evidence="11" id="KW-1185">Reference proteome</keyword>
<evidence type="ECO:0000256" key="4">
    <source>
        <dbReference type="ARBA" id="ARBA00022840"/>
    </source>
</evidence>
<dbReference type="EC" id="6.1.1.2" evidence="8"/>
<feature type="binding site" evidence="8">
    <location>
        <position position="184"/>
    </location>
    <ligand>
        <name>ATP</name>
        <dbReference type="ChEBI" id="CHEBI:30616"/>
    </ligand>
</feature>
<evidence type="ECO:0000256" key="9">
    <source>
        <dbReference type="RuleBase" id="RU363036"/>
    </source>
</evidence>
<evidence type="ECO:0000313" key="10">
    <source>
        <dbReference type="EMBL" id="MBP1905586.1"/>
    </source>
</evidence>
<dbReference type="Gene3D" id="1.10.240.10">
    <property type="entry name" value="Tyrosyl-Transfer RNA Synthetase"/>
    <property type="match status" value="1"/>
</dbReference>
<keyword evidence="2 8" id="KW-0436">Ligase</keyword>
<dbReference type="PANTHER" id="PTHR43766">
    <property type="entry name" value="TRYPTOPHAN--TRNA LIGASE, MITOCHONDRIAL"/>
    <property type="match status" value="1"/>
</dbReference>
<name>A0ABS4FSM7_9BACL</name>
<dbReference type="InterPro" id="IPR002305">
    <property type="entry name" value="aa-tRNA-synth_Ic"/>
</dbReference>
<reference evidence="10 11" key="1">
    <citation type="submission" date="2021-03" db="EMBL/GenBank/DDBJ databases">
        <title>Genomic Encyclopedia of Type Strains, Phase IV (KMG-IV): sequencing the most valuable type-strain genomes for metagenomic binning, comparative biology and taxonomic classification.</title>
        <authorList>
            <person name="Goeker M."/>
        </authorList>
    </citation>
    <scope>NUCLEOTIDE SEQUENCE [LARGE SCALE GENOMIC DNA]</scope>
    <source>
        <strain evidence="10 11">DSM 14349</strain>
    </source>
</reference>
<dbReference type="NCBIfam" id="TIGR00233">
    <property type="entry name" value="trpS"/>
    <property type="match status" value="1"/>
</dbReference>
<dbReference type="HAMAP" id="MF_00140_B">
    <property type="entry name" value="Trp_tRNA_synth_B"/>
    <property type="match status" value="1"/>
</dbReference>
<feature type="binding site" evidence="8">
    <location>
        <begin position="10"/>
        <end position="12"/>
    </location>
    <ligand>
        <name>ATP</name>
        <dbReference type="ChEBI" id="CHEBI:30616"/>
    </ligand>
</feature>
<gene>
    <name evidence="8" type="primary">trpS</name>
    <name evidence="10" type="ORF">J2Z32_002216</name>
</gene>
<accession>A0ABS4FSM7</accession>
<dbReference type="PANTHER" id="PTHR43766:SF1">
    <property type="entry name" value="TRYPTOPHAN--TRNA LIGASE, MITOCHONDRIAL"/>
    <property type="match status" value="1"/>
</dbReference>
<dbReference type="EMBL" id="JAGGKG010000009">
    <property type="protein sequence ID" value="MBP1905586.1"/>
    <property type="molecule type" value="Genomic_DNA"/>
</dbReference>
<evidence type="ECO:0000313" key="11">
    <source>
        <dbReference type="Proteomes" id="UP001519272"/>
    </source>
</evidence>
<comment type="catalytic activity">
    <reaction evidence="7 8">
        <text>tRNA(Trp) + L-tryptophan + ATP = L-tryptophyl-tRNA(Trp) + AMP + diphosphate + H(+)</text>
        <dbReference type="Rhea" id="RHEA:24080"/>
        <dbReference type="Rhea" id="RHEA-COMP:9671"/>
        <dbReference type="Rhea" id="RHEA-COMP:9705"/>
        <dbReference type="ChEBI" id="CHEBI:15378"/>
        <dbReference type="ChEBI" id="CHEBI:30616"/>
        <dbReference type="ChEBI" id="CHEBI:33019"/>
        <dbReference type="ChEBI" id="CHEBI:57912"/>
        <dbReference type="ChEBI" id="CHEBI:78442"/>
        <dbReference type="ChEBI" id="CHEBI:78535"/>
        <dbReference type="ChEBI" id="CHEBI:456215"/>
        <dbReference type="EC" id="6.1.1.2"/>
    </reaction>
</comment>
<evidence type="ECO:0000256" key="3">
    <source>
        <dbReference type="ARBA" id="ARBA00022741"/>
    </source>
</evidence>
<feature type="binding site" evidence="8">
    <location>
        <begin position="18"/>
        <end position="19"/>
    </location>
    <ligand>
        <name>ATP</name>
        <dbReference type="ChEBI" id="CHEBI:30616"/>
    </ligand>
</feature>
<keyword evidence="5 8" id="KW-0648">Protein biosynthesis</keyword>
<feature type="short sequence motif" description="'HIGH' region" evidence="8">
    <location>
        <begin position="11"/>
        <end position="19"/>
    </location>
</feature>